<keyword evidence="1" id="KW-0472">Membrane</keyword>
<dbReference type="InterPro" id="IPR014456">
    <property type="entry name" value="UCP010244_IM"/>
</dbReference>
<keyword evidence="4" id="KW-1185">Reference proteome</keyword>
<dbReference type="Proteomes" id="UP000254764">
    <property type="component" value="Unassembled WGS sequence"/>
</dbReference>
<sequence length="200" mass="21283">MRPMNRLTYAALTGLIGAALLHIIIILALPNFTGKDAYTRIKAAGPSHRFIVLPDSVDTTADKPANGQAEGSDQMALSNVDPFLKGAVCHFDISRAPLRLYAPAGPSFWSMAVYDASSNEVFSMNDRTSVGGDLDAVVATPAQVAQIRKAPGATLTQSILVEYRGTTGYVVLRTMVPAPSFSPQARAFLDEALCAPLTED</sequence>
<evidence type="ECO:0000259" key="2">
    <source>
        <dbReference type="Pfam" id="PF06863"/>
    </source>
</evidence>
<feature type="transmembrane region" description="Helical" evidence="1">
    <location>
        <begin position="7"/>
        <end position="29"/>
    </location>
</feature>
<evidence type="ECO:0000313" key="3">
    <source>
        <dbReference type="EMBL" id="SSC66018.1"/>
    </source>
</evidence>
<evidence type="ECO:0000313" key="4">
    <source>
        <dbReference type="Proteomes" id="UP000254764"/>
    </source>
</evidence>
<dbReference type="PIRSF" id="PIRSF010244">
    <property type="entry name" value="UCP010244_imp"/>
    <property type="match status" value="1"/>
</dbReference>
<evidence type="ECO:0000256" key="1">
    <source>
        <dbReference type="SAM" id="Phobius"/>
    </source>
</evidence>
<proteinExistence type="predicted"/>
<gene>
    <name evidence="3" type="ORF">RHIZ70_1726</name>
</gene>
<keyword evidence="1" id="KW-0812">Transmembrane</keyword>
<feature type="domain" description="DUF1254" evidence="2">
    <location>
        <begin position="88"/>
        <end position="195"/>
    </location>
</feature>
<protein>
    <recommendedName>
        <fullName evidence="2">DUF1254 domain-containing protein</fullName>
    </recommendedName>
</protein>
<dbReference type="Pfam" id="PF06863">
    <property type="entry name" value="DUF1254"/>
    <property type="match status" value="1"/>
</dbReference>
<dbReference type="AlphaFoldDB" id="A0A376AE45"/>
<name>A0A376AE45_9HYPH</name>
<dbReference type="EMBL" id="UEYP01000020">
    <property type="protein sequence ID" value="SSC66018.1"/>
    <property type="molecule type" value="Genomic_DNA"/>
</dbReference>
<keyword evidence="1" id="KW-1133">Transmembrane helix</keyword>
<organism evidence="3 4">
    <name type="scientific">Ciceribacter selenitireducens ATCC BAA-1503</name>
    <dbReference type="NCBI Taxonomy" id="1336235"/>
    <lineage>
        <taxon>Bacteria</taxon>
        <taxon>Pseudomonadati</taxon>
        <taxon>Pseudomonadota</taxon>
        <taxon>Alphaproteobacteria</taxon>
        <taxon>Hyphomicrobiales</taxon>
        <taxon>Rhizobiaceae</taxon>
        <taxon>Ciceribacter</taxon>
    </lineage>
</organism>
<dbReference type="InterPro" id="IPR010679">
    <property type="entry name" value="DUF1254"/>
</dbReference>
<accession>A0A376AE45</accession>
<reference evidence="4" key="1">
    <citation type="submission" date="2018-07" db="EMBL/GenBank/DDBJ databases">
        <authorList>
            <person name="Peiro R."/>
            <person name="Begona"/>
            <person name="Cbmso G."/>
            <person name="Lopez M."/>
            <person name="Gonzalez S."/>
        </authorList>
    </citation>
    <scope>NUCLEOTIDE SEQUENCE [LARGE SCALE GENOMIC DNA]</scope>
</reference>